<evidence type="ECO:0000313" key="2">
    <source>
        <dbReference type="EMBL" id="KAL3308542.1"/>
    </source>
</evidence>
<protein>
    <submittedName>
        <fullName evidence="2">Uncharacterized protein</fullName>
    </submittedName>
</protein>
<gene>
    <name evidence="2" type="ORF">Ciccas_012924</name>
</gene>
<feature type="region of interest" description="Disordered" evidence="1">
    <location>
        <begin position="1"/>
        <end position="58"/>
    </location>
</feature>
<organism evidence="2 3">
    <name type="scientific">Cichlidogyrus casuarinus</name>
    <dbReference type="NCBI Taxonomy" id="1844966"/>
    <lineage>
        <taxon>Eukaryota</taxon>
        <taxon>Metazoa</taxon>
        <taxon>Spiralia</taxon>
        <taxon>Lophotrochozoa</taxon>
        <taxon>Platyhelminthes</taxon>
        <taxon>Monogenea</taxon>
        <taxon>Monopisthocotylea</taxon>
        <taxon>Dactylogyridea</taxon>
        <taxon>Ancyrocephalidae</taxon>
        <taxon>Cichlidogyrus</taxon>
    </lineage>
</organism>
<feature type="compositionally biased region" description="Basic and acidic residues" evidence="1">
    <location>
        <begin position="1"/>
        <end position="16"/>
    </location>
</feature>
<sequence length="176" mass="19613">MNERKQAISAQRDTKSIVRHHSCRQRSAAIHSNRSKAISKPKKKQVKERLLADSSSDDLTDPSFIPDLRKDYNLLSCETASQVIMALGLHIGKSVCLINAVIKDITGSTDEADYVSYSKIYRQCEKYATKYLENLTTASRGLDAIGFDGRKDSVRINNAPSEKMEQITVVSYPSGN</sequence>
<dbReference type="AlphaFoldDB" id="A0ABD2PNS8"/>
<feature type="compositionally biased region" description="Basic residues" evidence="1">
    <location>
        <begin position="33"/>
        <end position="46"/>
    </location>
</feature>
<evidence type="ECO:0000313" key="3">
    <source>
        <dbReference type="Proteomes" id="UP001626550"/>
    </source>
</evidence>
<evidence type="ECO:0000256" key="1">
    <source>
        <dbReference type="SAM" id="MobiDB-lite"/>
    </source>
</evidence>
<reference evidence="2 3" key="1">
    <citation type="submission" date="2024-11" db="EMBL/GenBank/DDBJ databases">
        <title>Adaptive evolution of stress response genes in parasites aligns with host niche diversity.</title>
        <authorList>
            <person name="Hahn C."/>
            <person name="Resl P."/>
        </authorList>
    </citation>
    <scope>NUCLEOTIDE SEQUENCE [LARGE SCALE GENOMIC DNA]</scope>
    <source>
        <strain evidence="2">EGGRZ-B1_66</strain>
        <tissue evidence="2">Body</tissue>
    </source>
</reference>
<dbReference type="Proteomes" id="UP001626550">
    <property type="component" value="Unassembled WGS sequence"/>
</dbReference>
<keyword evidence="3" id="KW-1185">Reference proteome</keyword>
<name>A0ABD2PNS8_9PLAT</name>
<accession>A0ABD2PNS8</accession>
<proteinExistence type="predicted"/>
<comment type="caution">
    <text evidence="2">The sequence shown here is derived from an EMBL/GenBank/DDBJ whole genome shotgun (WGS) entry which is preliminary data.</text>
</comment>
<dbReference type="EMBL" id="JBJKFK010005071">
    <property type="protein sequence ID" value="KAL3308542.1"/>
    <property type="molecule type" value="Genomic_DNA"/>
</dbReference>